<evidence type="ECO:0000313" key="3">
    <source>
        <dbReference type="EMBL" id="MBA8952294.1"/>
    </source>
</evidence>
<dbReference type="AlphaFoldDB" id="A0A7W3LQA0"/>
<evidence type="ECO:0000313" key="4">
    <source>
        <dbReference type="Proteomes" id="UP000572680"/>
    </source>
</evidence>
<dbReference type="EMBL" id="JACJIA010000004">
    <property type="protein sequence ID" value="MBA8952294.1"/>
    <property type="molecule type" value="Genomic_DNA"/>
</dbReference>
<dbReference type="RefSeq" id="WP_182844530.1">
    <property type="nucleotide sequence ID" value="NZ_BAAALP010000018.1"/>
</dbReference>
<feature type="region of interest" description="Disordered" evidence="2">
    <location>
        <begin position="265"/>
        <end position="285"/>
    </location>
</feature>
<dbReference type="Proteomes" id="UP000572680">
    <property type="component" value="Unassembled WGS sequence"/>
</dbReference>
<evidence type="ECO:0000256" key="2">
    <source>
        <dbReference type="SAM" id="MobiDB-lite"/>
    </source>
</evidence>
<dbReference type="PANTHER" id="PTHR39193">
    <property type="entry name" value="5-DEOXY-GLUCURONATE ISOMERASE"/>
    <property type="match status" value="1"/>
</dbReference>
<dbReference type="GO" id="GO:0102482">
    <property type="term" value="F:5-deoxy-D-glucuronate isomerase activity"/>
    <property type="evidence" value="ECO:0007669"/>
    <property type="project" value="UniProtKB-EC"/>
</dbReference>
<dbReference type="InterPro" id="IPR011051">
    <property type="entry name" value="RmlC_Cupin_sf"/>
</dbReference>
<sequence>MKPHLPAGAARRGPYDVYVTPETAGWSHTALRVLDLPAGESHTFDTGGFETVVLPLAGRFTVTCEGERFDLRGRRSVFTRVTDFAYVPRDSRVTVTGEGRFALPAARCDDRLAPRYGPAEEIPVELRGAGAASRQVTNFCTPEGFPHADRLIACEVLTPGGCWSSFPPHKHDEQTAHESELEEIYYFAVRDGGRGYMRVYGTEERPIDVLAEVRTGDVVLVPHGWHGPAMSPPGHDLYYLNVMAGPSPERAWRITDDPAEAAVRDTWPGQSLDPRLPLTSAQEAP</sequence>
<dbReference type="Gene3D" id="2.60.120.10">
    <property type="entry name" value="Jelly Rolls"/>
    <property type="match status" value="2"/>
</dbReference>
<evidence type="ECO:0000256" key="1">
    <source>
        <dbReference type="ARBA" id="ARBA00023235"/>
    </source>
</evidence>
<dbReference type="InterPro" id="IPR024203">
    <property type="entry name" value="Deoxy-glucuronate_isom_IolB"/>
</dbReference>
<comment type="caution">
    <text evidence="3">The sequence shown here is derived from an EMBL/GenBank/DDBJ whole genome shotgun (WGS) entry which is preliminary data.</text>
</comment>
<dbReference type="PANTHER" id="PTHR39193:SF1">
    <property type="entry name" value="5-DEOXY-GLUCURONATE ISOMERASE"/>
    <property type="match status" value="1"/>
</dbReference>
<dbReference type="SUPFAM" id="SSF51182">
    <property type="entry name" value="RmlC-like cupins"/>
    <property type="match status" value="1"/>
</dbReference>
<keyword evidence="4" id="KW-1185">Reference proteome</keyword>
<organism evidence="3 4">
    <name type="scientific">Actinomadura namibiensis</name>
    <dbReference type="NCBI Taxonomy" id="182080"/>
    <lineage>
        <taxon>Bacteria</taxon>
        <taxon>Bacillati</taxon>
        <taxon>Actinomycetota</taxon>
        <taxon>Actinomycetes</taxon>
        <taxon>Streptosporangiales</taxon>
        <taxon>Thermomonosporaceae</taxon>
        <taxon>Actinomadura</taxon>
    </lineage>
</organism>
<protein>
    <submittedName>
        <fullName evidence="3">5-deoxy-glucuronate isomerase</fullName>
        <ecNumber evidence="3">5.3.1.30</ecNumber>
    </submittedName>
</protein>
<dbReference type="PIRSF" id="PIRSF036628">
    <property type="entry name" value="IolB"/>
    <property type="match status" value="1"/>
</dbReference>
<dbReference type="EC" id="5.3.1.30" evidence="3"/>
<accession>A0A7W3LQA0</accession>
<reference evidence="3 4" key="1">
    <citation type="submission" date="2020-08" db="EMBL/GenBank/DDBJ databases">
        <title>Genomic Encyclopedia of Type Strains, Phase IV (KMG-IV): sequencing the most valuable type-strain genomes for metagenomic binning, comparative biology and taxonomic classification.</title>
        <authorList>
            <person name="Goeker M."/>
        </authorList>
    </citation>
    <scope>NUCLEOTIDE SEQUENCE [LARGE SCALE GENOMIC DNA]</scope>
    <source>
        <strain evidence="3 4">DSM 44197</strain>
    </source>
</reference>
<keyword evidence="1 3" id="KW-0413">Isomerase</keyword>
<dbReference type="InterPro" id="IPR021120">
    <property type="entry name" value="KduI/IolB_isomerase"/>
</dbReference>
<dbReference type="GO" id="GO:0019310">
    <property type="term" value="P:inositol catabolic process"/>
    <property type="evidence" value="ECO:0007669"/>
    <property type="project" value="InterPro"/>
</dbReference>
<name>A0A7W3LQA0_ACTNM</name>
<dbReference type="Pfam" id="PF04962">
    <property type="entry name" value="KduI"/>
    <property type="match status" value="1"/>
</dbReference>
<dbReference type="GO" id="GO:0008880">
    <property type="term" value="F:glucuronate isomerase activity"/>
    <property type="evidence" value="ECO:0007669"/>
    <property type="project" value="InterPro"/>
</dbReference>
<gene>
    <name evidence="3" type="ORF">HNR61_003934</name>
</gene>
<dbReference type="NCBIfam" id="TIGR04378">
    <property type="entry name" value="myo_inos_iolB"/>
    <property type="match status" value="1"/>
</dbReference>
<dbReference type="InterPro" id="IPR014710">
    <property type="entry name" value="RmlC-like_jellyroll"/>
</dbReference>
<dbReference type="CDD" id="cd02208">
    <property type="entry name" value="cupin_RmlC-like"/>
    <property type="match status" value="1"/>
</dbReference>
<proteinExistence type="predicted"/>